<dbReference type="SUPFAM" id="SSF48452">
    <property type="entry name" value="TPR-like"/>
    <property type="match status" value="1"/>
</dbReference>
<dbReference type="Pfam" id="PF14559">
    <property type="entry name" value="TPR_19"/>
    <property type="match status" value="1"/>
</dbReference>
<evidence type="ECO:0000313" key="4">
    <source>
        <dbReference type="Proteomes" id="UP000241362"/>
    </source>
</evidence>
<gene>
    <name evidence="3" type="ORF">C5F44_16105</name>
</gene>
<reference evidence="3 4" key="1">
    <citation type="submission" date="2018-03" db="EMBL/GenBank/DDBJ databases">
        <title>Rhodobacter blasticus.</title>
        <authorList>
            <person name="Meyer T.E."/>
            <person name="Miller S."/>
            <person name="Lodha T."/>
            <person name="Gandham S."/>
            <person name="Chintalapati S."/>
            <person name="Chintalapati V.R."/>
        </authorList>
    </citation>
    <scope>NUCLEOTIDE SEQUENCE [LARGE SCALE GENOMIC DNA]</scope>
    <source>
        <strain evidence="3 4">DSM 2131</strain>
    </source>
</reference>
<evidence type="ECO:0000313" key="3">
    <source>
        <dbReference type="EMBL" id="PTE12882.1"/>
    </source>
</evidence>
<feature type="repeat" description="TPR" evidence="1">
    <location>
        <begin position="73"/>
        <end position="106"/>
    </location>
</feature>
<sequence length="185" mass="20111">MARRGKLLLIVALLAACGNTGGSGLSRNTPYGVNPRQEAVDGLIVGHRLMEAGEYELALKAYYRAAGEDGINVDTLSAIGSANLKLGRLGQAELVLRRALEADPTFVPALNNLGVVLMERDKIGEAKRVFEQAYALDSGQSDSIRDNLKLAIAKSEARVYDPPQEEGEFQLVRREKGRYVLLTQL</sequence>
<feature type="chain" id="PRO_5015474718" evidence="2">
    <location>
        <begin position="23"/>
        <end position="185"/>
    </location>
</feature>
<comment type="caution">
    <text evidence="3">The sequence shown here is derived from an EMBL/GenBank/DDBJ whole genome shotgun (WGS) entry which is preliminary data.</text>
</comment>
<dbReference type="RefSeq" id="WP_107674574.1">
    <property type="nucleotide sequence ID" value="NZ_PZKE01000024.1"/>
</dbReference>
<dbReference type="InterPro" id="IPR019734">
    <property type="entry name" value="TPR_rpt"/>
</dbReference>
<proteinExistence type="predicted"/>
<dbReference type="Gene3D" id="1.25.40.10">
    <property type="entry name" value="Tetratricopeptide repeat domain"/>
    <property type="match status" value="1"/>
</dbReference>
<evidence type="ECO:0000256" key="2">
    <source>
        <dbReference type="SAM" id="SignalP"/>
    </source>
</evidence>
<keyword evidence="1" id="KW-0802">TPR repeat</keyword>
<accession>A0A2T4J4Q3</accession>
<dbReference type="EMBL" id="PZKE01000024">
    <property type="protein sequence ID" value="PTE12882.1"/>
    <property type="molecule type" value="Genomic_DNA"/>
</dbReference>
<dbReference type="AlphaFoldDB" id="A0A2T4J4Q3"/>
<dbReference type="PROSITE" id="PS50005">
    <property type="entry name" value="TPR"/>
    <property type="match status" value="1"/>
</dbReference>
<protein>
    <submittedName>
        <fullName evidence="3">Tetratricopeptide repeat protein</fullName>
    </submittedName>
</protein>
<dbReference type="PROSITE" id="PS51257">
    <property type="entry name" value="PROKAR_LIPOPROTEIN"/>
    <property type="match status" value="1"/>
</dbReference>
<dbReference type="SMART" id="SM00028">
    <property type="entry name" value="TPR"/>
    <property type="match status" value="2"/>
</dbReference>
<keyword evidence="4" id="KW-1185">Reference proteome</keyword>
<dbReference type="Proteomes" id="UP000241362">
    <property type="component" value="Unassembled WGS sequence"/>
</dbReference>
<keyword evidence="2" id="KW-0732">Signal</keyword>
<organism evidence="3 4">
    <name type="scientific">Fuscovulum blasticum DSM 2131</name>
    <dbReference type="NCBI Taxonomy" id="1188250"/>
    <lineage>
        <taxon>Bacteria</taxon>
        <taxon>Pseudomonadati</taxon>
        <taxon>Pseudomonadota</taxon>
        <taxon>Alphaproteobacteria</taxon>
        <taxon>Rhodobacterales</taxon>
        <taxon>Paracoccaceae</taxon>
        <taxon>Pseudogemmobacter</taxon>
    </lineage>
</organism>
<feature type="signal peptide" evidence="2">
    <location>
        <begin position="1"/>
        <end position="22"/>
    </location>
</feature>
<evidence type="ECO:0000256" key="1">
    <source>
        <dbReference type="PROSITE-ProRule" id="PRU00339"/>
    </source>
</evidence>
<dbReference type="InterPro" id="IPR011990">
    <property type="entry name" value="TPR-like_helical_dom_sf"/>
</dbReference>
<name>A0A2T4J4Q3_FUSBL</name>